<proteinExistence type="predicted"/>
<evidence type="ECO:0000313" key="1">
    <source>
        <dbReference type="EMBL" id="MDR6287732.1"/>
    </source>
</evidence>
<organism evidence="1 2">
    <name type="scientific">Inquilinus ginsengisoli</name>
    <dbReference type="NCBI Taxonomy" id="363840"/>
    <lineage>
        <taxon>Bacteria</taxon>
        <taxon>Pseudomonadati</taxon>
        <taxon>Pseudomonadota</taxon>
        <taxon>Alphaproteobacteria</taxon>
        <taxon>Rhodospirillales</taxon>
        <taxon>Rhodospirillaceae</taxon>
        <taxon>Inquilinus</taxon>
    </lineage>
</organism>
<gene>
    <name evidence="1" type="ORF">E9232_000231</name>
</gene>
<comment type="caution">
    <text evidence="1">The sequence shown here is derived from an EMBL/GenBank/DDBJ whole genome shotgun (WGS) entry which is preliminary data.</text>
</comment>
<name>A0ABU1JGI6_9PROT</name>
<reference evidence="1 2" key="1">
    <citation type="submission" date="2023-07" db="EMBL/GenBank/DDBJ databases">
        <title>Sorghum-associated microbial communities from plants grown in Nebraska, USA.</title>
        <authorList>
            <person name="Schachtman D."/>
        </authorList>
    </citation>
    <scope>NUCLEOTIDE SEQUENCE [LARGE SCALE GENOMIC DNA]</scope>
    <source>
        <strain evidence="1 2">584</strain>
    </source>
</reference>
<dbReference type="EMBL" id="JAVDPW010000001">
    <property type="protein sequence ID" value="MDR6287732.1"/>
    <property type="molecule type" value="Genomic_DNA"/>
</dbReference>
<sequence>MTFAMLWLGGILLCAVPYLWGYALCRVARDGARPMPLSPEPPRRTGGLRC</sequence>
<dbReference type="Proteomes" id="UP001262410">
    <property type="component" value="Unassembled WGS sequence"/>
</dbReference>
<keyword evidence="2" id="KW-1185">Reference proteome</keyword>
<protein>
    <submittedName>
        <fullName evidence="1">Uncharacterized protein</fullName>
    </submittedName>
</protein>
<accession>A0ABU1JGI6</accession>
<evidence type="ECO:0000313" key="2">
    <source>
        <dbReference type="Proteomes" id="UP001262410"/>
    </source>
</evidence>
<dbReference type="RefSeq" id="WP_309791628.1">
    <property type="nucleotide sequence ID" value="NZ_JAVDPW010000001.1"/>
</dbReference>